<dbReference type="Gene3D" id="3.30.420.10">
    <property type="entry name" value="Ribonuclease H-like superfamily/Ribonuclease H"/>
    <property type="match status" value="1"/>
</dbReference>
<protein>
    <recommendedName>
        <fullName evidence="2">Tc1-like transposase DDE domain-containing protein</fullName>
    </recommendedName>
</protein>
<reference evidence="3 4" key="1">
    <citation type="submission" date="2020-03" db="EMBL/GenBank/DDBJ databases">
        <title>Draft Genome Sequence of Cudoniella acicularis.</title>
        <authorList>
            <person name="Buettner E."/>
            <person name="Kellner H."/>
        </authorList>
    </citation>
    <scope>NUCLEOTIDE SEQUENCE [LARGE SCALE GENOMIC DNA]</scope>
    <source>
        <strain evidence="3 4">DSM 108380</strain>
    </source>
</reference>
<organism evidence="3 4">
    <name type="scientific">Cudoniella acicularis</name>
    <dbReference type="NCBI Taxonomy" id="354080"/>
    <lineage>
        <taxon>Eukaryota</taxon>
        <taxon>Fungi</taxon>
        <taxon>Dikarya</taxon>
        <taxon>Ascomycota</taxon>
        <taxon>Pezizomycotina</taxon>
        <taxon>Leotiomycetes</taxon>
        <taxon>Helotiales</taxon>
        <taxon>Tricladiaceae</taxon>
        <taxon>Cudoniella</taxon>
    </lineage>
</organism>
<dbReference type="OrthoDB" id="3558968at2759"/>
<dbReference type="InterPro" id="IPR009057">
    <property type="entry name" value="Homeodomain-like_sf"/>
</dbReference>
<evidence type="ECO:0000256" key="1">
    <source>
        <dbReference type="SAM" id="MobiDB-lite"/>
    </source>
</evidence>
<dbReference type="Proteomes" id="UP000566819">
    <property type="component" value="Unassembled WGS sequence"/>
</dbReference>
<dbReference type="InterPro" id="IPR036397">
    <property type="entry name" value="RNaseH_sf"/>
</dbReference>
<sequence length="399" mass="46704">MAPLTRSNPFRTPSPEPLHGKEATTRRKTKFFHALAHNYEGKSNRAISQDCGIDEKTGPNWRKEYQSFGEEAKKPMRNKSIILGRPSKVTKSMCKILCSLSLNPVRMQQYEAQIEYHNLPVGKRQLQRKMKEYTKKGGRYKCGFIKKVISAKNRGERGIYGLEYVYHLLFGFFDHIVYTDEAHVDPTSQAPPITTREQGTRNKPENIIERPPLEGVRFHIAAWISWWGKSDKLGFYNDEEDKIEQPPYPQKPRRRPTTETEEEYQARYYVERLLPLYCDAVEKMRLIDDKPWLLLEDGDPSHGMRKEGLAQGYKKAHNIKNLKHPAQSPDINPIEGIWNIIKQRLRRRIFDSEEEMKQGMQEEWDKITLEEIRHRIADMPRRCAELVQSNGGPIRGNKW</sequence>
<feature type="compositionally biased region" description="Polar residues" evidence="1">
    <location>
        <begin position="1"/>
        <end position="11"/>
    </location>
</feature>
<feature type="region of interest" description="Disordered" evidence="1">
    <location>
        <begin position="240"/>
        <end position="261"/>
    </location>
</feature>
<name>A0A8H4QUC1_9HELO</name>
<dbReference type="GO" id="GO:0003676">
    <property type="term" value="F:nucleic acid binding"/>
    <property type="evidence" value="ECO:0007669"/>
    <property type="project" value="InterPro"/>
</dbReference>
<evidence type="ECO:0000313" key="3">
    <source>
        <dbReference type="EMBL" id="KAF4617013.1"/>
    </source>
</evidence>
<proteinExistence type="predicted"/>
<accession>A0A8H4QUC1</accession>
<dbReference type="SUPFAM" id="SSF46689">
    <property type="entry name" value="Homeodomain-like"/>
    <property type="match status" value="1"/>
</dbReference>
<evidence type="ECO:0000313" key="4">
    <source>
        <dbReference type="Proteomes" id="UP000566819"/>
    </source>
</evidence>
<dbReference type="EMBL" id="JAAMPI010002221">
    <property type="protein sequence ID" value="KAF4617013.1"/>
    <property type="molecule type" value="Genomic_DNA"/>
</dbReference>
<evidence type="ECO:0000259" key="2">
    <source>
        <dbReference type="Pfam" id="PF13358"/>
    </source>
</evidence>
<dbReference type="InterPro" id="IPR038717">
    <property type="entry name" value="Tc1-like_DDE_dom"/>
</dbReference>
<comment type="caution">
    <text evidence="3">The sequence shown here is derived from an EMBL/GenBank/DDBJ whole genome shotgun (WGS) entry which is preliminary data.</text>
</comment>
<dbReference type="AlphaFoldDB" id="A0A8H4QUC1"/>
<dbReference type="Pfam" id="PF13358">
    <property type="entry name" value="DDE_3"/>
    <property type="match status" value="1"/>
</dbReference>
<feature type="region of interest" description="Disordered" evidence="1">
    <location>
        <begin position="1"/>
        <end position="26"/>
    </location>
</feature>
<gene>
    <name evidence="3" type="ORF">G7Y89_g15135</name>
</gene>
<keyword evidence="4" id="KW-1185">Reference proteome</keyword>
<feature type="domain" description="Tc1-like transposase DDE" evidence="2">
    <location>
        <begin position="291"/>
        <end position="357"/>
    </location>
</feature>